<evidence type="ECO:0000313" key="3">
    <source>
        <dbReference type="Proteomes" id="UP000829196"/>
    </source>
</evidence>
<proteinExistence type="predicted"/>
<dbReference type="SUPFAM" id="SSF52335">
    <property type="entry name" value="Methylglyoxal synthase-like"/>
    <property type="match status" value="1"/>
</dbReference>
<organism evidence="2 3">
    <name type="scientific">Dendrobium nobile</name>
    <name type="common">Orchid</name>
    <dbReference type="NCBI Taxonomy" id="94219"/>
    <lineage>
        <taxon>Eukaryota</taxon>
        <taxon>Viridiplantae</taxon>
        <taxon>Streptophyta</taxon>
        <taxon>Embryophyta</taxon>
        <taxon>Tracheophyta</taxon>
        <taxon>Spermatophyta</taxon>
        <taxon>Magnoliopsida</taxon>
        <taxon>Liliopsida</taxon>
        <taxon>Asparagales</taxon>
        <taxon>Orchidaceae</taxon>
        <taxon>Epidendroideae</taxon>
        <taxon>Malaxideae</taxon>
        <taxon>Dendrobiinae</taxon>
        <taxon>Dendrobium</taxon>
    </lineage>
</organism>
<dbReference type="InterPro" id="IPR036914">
    <property type="entry name" value="MGS-like_dom_sf"/>
</dbReference>
<gene>
    <name evidence="2" type="ORF">KFK09_014150</name>
</gene>
<dbReference type="AlphaFoldDB" id="A0A8T3BB21"/>
<comment type="caution">
    <text evidence="2">The sequence shown here is derived from an EMBL/GenBank/DDBJ whole genome shotgun (WGS) entry which is preliminary data.</text>
</comment>
<dbReference type="EMBL" id="JAGYWB010000010">
    <property type="protein sequence ID" value="KAI0508018.1"/>
    <property type="molecule type" value="Genomic_DNA"/>
</dbReference>
<evidence type="ECO:0000313" key="2">
    <source>
        <dbReference type="EMBL" id="KAI0508018.1"/>
    </source>
</evidence>
<evidence type="ECO:0000259" key="1">
    <source>
        <dbReference type="PROSITE" id="PS51855"/>
    </source>
</evidence>
<sequence>MLELENLPVERVLKMHEGRPHAGDMLSNGEIHIMVITSSGDALYSIDGRQLRRMALACKIPLITTVAEALALWKKSLICELHPLLFSS</sequence>
<dbReference type="SMR" id="A0A8T3BB21"/>
<dbReference type="PROSITE" id="PS51855">
    <property type="entry name" value="MGS"/>
    <property type="match status" value="1"/>
</dbReference>
<name>A0A8T3BB21_DENNO</name>
<dbReference type="SMART" id="SM00851">
    <property type="entry name" value="MGS"/>
    <property type="match status" value="1"/>
</dbReference>
<dbReference type="InterPro" id="IPR011607">
    <property type="entry name" value="MGS-like_dom"/>
</dbReference>
<dbReference type="Pfam" id="PF02142">
    <property type="entry name" value="MGS"/>
    <property type="match status" value="1"/>
</dbReference>
<feature type="domain" description="MGS-like" evidence="1">
    <location>
        <begin position="1"/>
        <end position="88"/>
    </location>
</feature>
<keyword evidence="3" id="KW-1185">Reference proteome</keyword>
<dbReference type="Gene3D" id="3.40.50.1380">
    <property type="entry name" value="Methylglyoxal synthase-like domain"/>
    <property type="match status" value="1"/>
</dbReference>
<dbReference type="Proteomes" id="UP000829196">
    <property type="component" value="Unassembled WGS sequence"/>
</dbReference>
<protein>
    <recommendedName>
        <fullName evidence="1">MGS-like domain-containing protein</fullName>
    </recommendedName>
</protein>
<reference evidence="2" key="1">
    <citation type="journal article" date="2022" name="Front. Genet.">
        <title>Chromosome-Scale Assembly of the Dendrobium nobile Genome Provides Insights Into the Molecular Mechanism of the Biosynthesis of the Medicinal Active Ingredient of Dendrobium.</title>
        <authorList>
            <person name="Xu Q."/>
            <person name="Niu S.-C."/>
            <person name="Li K.-L."/>
            <person name="Zheng P.-J."/>
            <person name="Zhang X.-J."/>
            <person name="Jia Y."/>
            <person name="Liu Y."/>
            <person name="Niu Y.-X."/>
            <person name="Yu L.-H."/>
            <person name="Chen D.-F."/>
            <person name="Zhang G.-Q."/>
        </authorList>
    </citation>
    <scope>NUCLEOTIDE SEQUENCE</scope>
    <source>
        <tissue evidence="2">Leaf</tissue>
    </source>
</reference>
<dbReference type="OrthoDB" id="1704271at2759"/>
<accession>A0A8T3BB21</accession>